<dbReference type="EMBL" id="DS022246">
    <property type="protein sequence ID" value="EWG43186.1"/>
    <property type="molecule type" value="Genomic_DNA"/>
</dbReference>
<organism evidence="2 3">
    <name type="scientific">Gibberella moniliformis (strain M3125 / FGSC 7600)</name>
    <name type="common">Maize ear and stalk rot fungus</name>
    <name type="synonym">Fusarium verticillioides</name>
    <dbReference type="NCBI Taxonomy" id="334819"/>
    <lineage>
        <taxon>Eukaryota</taxon>
        <taxon>Fungi</taxon>
        <taxon>Dikarya</taxon>
        <taxon>Ascomycota</taxon>
        <taxon>Pezizomycotina</taxon>
        <taxon>Sordariomycetes</taxon>
        <taxon>Hypocreomycetidae</taxon>
        <taxon>Hypocreales</taxon>
        <taxon>Nectriaceae</taxon>
        <taxon>Fusarium</taxon>
        <taxon>Fusarium fujikuroi species complex</taxon>
    </lineage>
</organism>
<protein>
    <submittedName>
        <fullName evidence="2">Uncharacterized protein</fullName>
    </submittedName>
</protein>
<dbReference type="VEuPathDB" id="FungiDB:FVEG_04766"/>
<evidence type="ECO:0000256" key="1">
    <source>
        <dbReference type="SAM" id="MobiDB-lite"/>
    </source>
</evidence>
<dbReference type="GeneID" id="30062807"/>
<evidence type="ECO:0000313" key="2">
    <source>
        <dbReference type="EMBL" id="EWG43186.1"/>
    </source>
</evidence>
<reference evidence="2 3" key="1">
    <citation type="journal article" date="2010" name="Nature">
        <title>Comparative genomics reveals mobile pathogenicity chromosomes in Fusarium.</title>
        <authorList>
            <person name="Ma L.J."/>
            <person name="van der Does H.C."/>
            <person name="Borkovich K.A."/>
            <person name="Coleman J.J."/>
            <person name="Daboussi M.J."/>
            <person name="Di Pietro A."/>
            <person name="Dufresne M."/>
            <person name="Freitag M."/>
            <person name="Grabherr M."/>
            <person name="Henrissat B."/>
            <person name="Houterman P.M."/>
            <person name="Kang S."/>
            <person name="Shim W.B."/>
            <person name="Woloshuk C."/>
            <person name="Xie X."/>
            <person name="Xu J.R."/>
            <person name="Antoniw J."/>
            <person name="Baker S.E."/>
            <person name="Bluhm B.H."/>
            <person name="Breakspear A."/>
            <person name="Brown D.W."/>
            <person name="Butchko R.A."/>
            <person name="Chapman S."/>
            <person name="Coulson R."/>
            <person name="Coutinho P.M."/>
            <person name="Danchin E.G."/>
            <person name="Diener A."/>
            <person name="Gale L.R."/>
            <person name="Gardiner D.M."/>
            <person name="Goff S."/>
            <person name="Hammond-Kosack K.E."/>
            <person name="Hilburn K."/>
            <person name="Hua-Van A."/>
            <person name="Jonkers W."/>
            <person name="Kazan K."/>
            <person name="Kodira C.D."/>
            <person name="Koehrsen M."/>
            <person name="Kumar L."/>
            <person name="Lee Y.H."/>
            <person name="Li L."/>
            <person name="Manners J.M."/>
            <person name="Miranda-Saavedra D."/>
            <person name="Mukherjee M."/>
            <person name="Park G."/>
            <person name="Park J."/>
            <person name="Park S.Y."/>
            <person name="Proctor R.H."/>
            <person name="Regev A."/>
            <person name="Ruiz-Roldan M.C."/>
            <person name="Sain D."/>
            <person name="Sakthikumar S."/>
            <person name="Sykes S."/>
            <person name="Schwartz D.C."/>
            <person name="Turgeon B.G."/>
            <person name="Wapinski I."/>
            <person name="Yoder O."/>
            <person name="Young S."/>
            <person name="Zeng Q."/>
            <person name="Zhou S."/>
            <person name="Galagan J."/>
            <person name="Cuomo C.A."/>
            <person name="Kistler H.C."/>
            <person name="Rep M."/>
        </authorList>
    </citation>
    <scope>NUCLEOTIDE SEQUENCE [LARGE SCALE GENOMIC DNA]</scope>
    <source>
        <strain evidence="3">M3125 / FGSC 7600</strain>
    </source>
</reference>
<accession>W7LX77</accession>
<dbReference type="eggNOG" id="ENOG502RMHX">
    <property type="taxonomic scope" value="Eukaryota"/>
</dbReference>
<gene>
    <name evidence="2" type="ORF">FVEG_04766</name>
</gene>
<proteinExistence type="predicted"/>
<keyword evidence="3" id="KW-1185">Reference proteome</keyword>
<dbReference type="Proteomes" id="UP000009096">
    <property type="component" value="Chromosome 4"/>
</dbReference>
<name>W7LX77_GIBM7</name>
<feature type="compositionally biased region" description="Low complexity" evidence="1">
    <location>
        <begin position="1"/>
        <end position="12"/>
    </location>
</feature>
<dbReference type="KEGG" id="fvr:FVEG_04766"/>
<sequence length="260" mass="29138">MANPQDHVVIVIDGDDDPIPPPRAPIPQAPPPQQPPRAPPIQGISIIEAIDQTIHSAGRLPRSILFTEESLTRAELTIFIDLAQMMHDVEKGPNVPYQLKHWKHFWEENAFKDWDTTSENTEDLPLRPVTLQENRVRVGKLKVNHPPSVDFPNPPGPARLAGCPVYMSVSPATQDQLIQPIWKDGKFINPRYVEMERPVGECIDLAVLKFDRTATSRICDFNIARITNATRRRLMHFAAVGTGVAPHVPKNCRVPTLSDT</sequence>
<dbReference type="EMBL" id="CM000581">
    <property type="protein sequence ID" value="EWG43186.1"/>
    <property type="molecule type" value="Genomic_DNA"/>
</dbReference>
<dbReference type="AlphaFoldDB" id="W7LX77"/>
<feature type="region of interest" description="Disordered" evidence="1">
    <location>
        <begin position="1"/>
        <end position="39"/>
    </location>
</feature>
<dbReference type="RefSeq" id="XP_018749377.1">
    <property type="nucleotide sequence ID" value="XM_018892653.1"/>
</dbReference>
<dbReference type="OrthoDB" id="5002989at2759"/>
<evidence type="ECO:0000313" key="3">
    <source>
        <dbReference type="Proteomes" id="UP000009096"/>
    </source>
</evidence>
<feature type="compositionally biased region" description="Pro residues" evidence="1">
    <location>
        <begin position="19"/>
        <end position="39"/>
    </location>
</feature>